<protein>
    <recommendedName>
        <fullName evidence="4">Putative pterin-4-alpha-carbinolamine dehydratase</fullName>
        <shortName evidence="4">PHS</shortName>
        <ecNumber evidence="4">4.2.1.96</ecNumber>
    </recommendedName>
    <alternativeName>
        <fullName evidence="4">4-alpha-hydroxy-tetrahydropterin dehydratase</fullName>
    </alternativeName>
    <alternativeName>
        <fullName evidence="4">Pterin carbinolamine dehydratase</fullName>
        <shortName evidence="4">PCD</shortName>
    </alternativeName>
</protein>
<evidence type="ECO:0000256" key="4">
    <source>
        <dbReference type="HAMAP-Rule" id="MF_00434"/>
    </source>
</evidence>
<dbReference type="InterPro" id="IPR036428">
    <property type="entry name" value="PCD_sf"/>
</dbReference>
<keyword evidence="3 4" id="KW-0456">Lyase</keyword>
<evidence type="ECO:0000256" key="1">
    <source>
        <dbReference type="ARBA" id="ARBA00001554"/>
    </source>
</evidence>
<evidence type="ECO:0000256" key="3">
    <source>
        <dbReference type="ARBA" id="ARBA00023239"/>
    </source>
</evidence>
<dbReference type="EC" id="4.2.1.96" evidence="4"/>
<dbReference type="PANTHER" id="PTHR12599:SF0">
    <property type="entry name" value="PTERIN-4-ALPHA-CARBINOLAMINE DEHYDRATASE"/>
    <property type="match status" value="1"/>
</dbReference>
<reference evidence="6" key="1">
    <citation type="submission" date="2016-10" db="EMBL/GenBank/DDBJ databases">
        <authorList>
            <person name="Varghese N."/>
            <person name="Submissions S."/>
        </authorList>
    </citation>
    <scope>NUCLEOTIDE SEQUENCE [LARGE SCALE GENOMIC DNA]</scope>
    <source>
        <strain evidence="6">CGMCC 1.11022</strain>
    </source>
</reference>
<organism evidence="5 6">
    <name type="scientific">Mesorhizobium muleiense</name>
    <dbReference type="NCBI Taxonomy" id="1004279"/>
    <lineage>
        <taxon>Bacteria</taxon>
        <taxon>Pseudomonadati</taxon>
        <taxon>Pseudomonadota</taxon>
        <taxon>Alphaproteobacteria</taxon>
        <taxon>Hyphomicrobiales</taxon>
        <taxon>Phyllobacteriaceae</taxon>
        <taxon>Mesorhizobium</taxon>
    </lineage>
</organism>
<comment type="similarity">
    <text evidence="2 4">Belongs to the pterin-4-alpha-carbinolamine dehydratase family.</text>
</comment>
<proteinExistence type="inferred from homology"/>
<dbReference type="CDD" id="cd00914">
    <property type="entry name" value="PCD_DCoH_subfamily_b"/>
    <property type="match status" value="1"/>
</dbReference>
<dbReference type="Gene3D" id="3.30.1360.20">
    <property type="entry name" value="Transcriptional coactivator/pterin dehydratase"/>
    <property type="match status" value="1"/>
</dbReference>
<dbReference type="NCBIfam" id="NF002018">
    <property type="entry name" value="PRK00823.1-3"/>
    <property type="match status" value="1"/>
</dbReference>
<dbReference type="AlphaFoldDB" id="A0A1G8PAF6"/>
<evidence type="ECO:0000256" key="2">
    <source>
        <dbReference type="ARBA" id="ARBA00006472"/>
    </source>
</evidence>
<dbReference type="GO" id="GO:0006729">
    <property type="term" value="P:tetrahydrobiopterin biosynthetic process"/>
    <property type="evidence" value="ECO:0007669"/>
    <property type="project" value="InterPro"/>
</dbReference>
<gene>
    <name evidence="5" type="ORF">SAMN05428953_103221</name>
</gene>
<dbReference type="SUPFAM" id="SSF55248">
    <property type="entry name" value="PCD-like"/>
    <property type="match status" value="1"/>
</dbReference>
<accession>A0A1G8PAF6</accession>
<name>A0A1G8PAF6_9HYPH</name>
<dbReference type="Pfam" id="PF01329">
    <property type="entry name" value="Pterin_4a"/>
    <property type="match status" value="1"/>
</dbReference>
<dbReference type="EMBL" id="FNEE01000003">
    <property type="protein sequence ID" value="SDI89503.1"/>
    <property type="molecule type" value="Genomic_DNA"/>
</dbReference>
<comment type="catalytic activity">
    <reaction evidence="1 4">
        <text>(4aS,6R)-4a-hydroxy-L-erythro-5,6,7,8-tetrahydrobiopterin = (6R)-L-erythro-6,7-dihydrobiopterin + H2O</text>
        <dbReference type="Rhea" id="RHEA:11920"/>
        <dbReference type="ChEBI" id="CHEBI:15377"/>
        <dbReference type="ChEBI" id="CHEBI:15642"/>
        <dbReference type="ChEBI" id="CHEBI:43120"/>
        <dbReference type="EC" id="4.2.1.96"/>
    </reaction>
</comment>
<dbReference type="Proteomes" id="UP000198894">
    <property type="component" value="Unassembled WGS sequence"/>
</dbReference>
<dbReference type="GO" id="GO:0008124">
    <property type="term" value="F:4-alpha-hydroxytetrahydrobiopterin dehydratase activity"/>
    <property type="evidence" value="ECO:0007669"/>
    <property type="project" value="UniProtKB-UniRule"/>
</dbReference>
<dbReference type="InterPro" id="IPR001533">
    <property type="entry name" value="Pterin_deHydtase"/>
</dbReference>
<dbReference type="PANTHER" id="PTHR12599">
    <property type="entry name" value="PTERIN-4-ALPHA-CARBINOLAMINE DEHYDRATASE"/>
    <property type="match status" value="1"/>
</dbReference>
<evidence type="ECO:0000313" key="6">
    <source>
        <dbReference type="Proteomes" id="UP000198894"/>
    </source>
</evidence>
<evidence type="ECO:0000313" key="5">
    <source>
        <dbReference type="EMBL" id="SDI89503.1"/>
    </source>
</evidence>
<keyword evidence="6" id="KW-1185">Reference proteome</keyword>
<sequence length="106" mass="11472">MAREKLGREAAAEALAGLDGWSLAEDGGSIARSFTFSDFSEAFAFMTRVALAAEKIDHHPDWSNVYNTVNVTLNTHDAGGLTALDFELARTMSRYFGQVVGELSTP</sequence>
<dbReference type="NCBIfam" id="NF002017">
    <property type="entry name" value="PRK00823.1-2"/>
    <property type="match status" value="1"/>
</dbReference>
<dbReference type="HAMAP" id="MF_00434">
    <property type="entry name" value="Pterin_4_alpha"/>
    <property type="match status" value="1"/>
</dbReference>
<dbReference type="RefSeq" id="WP_091592162.1">
    <property type="nucleotide sequence ID" value="NZ_FNEE01000003.1"/>
</dbReference>